<accession>A0ABV0F322</accession>
<dbReference type="Proteomes" id="UP001429357">
    <property type="component" value="Unassembled WGS sequence"/>
</dbReference>
<dbReference type="Gene3D" id="2.40.50.480">
    <property type="match status" value="1"/>
</dbReference>
<gene>
    <name evidence="1" type="ORF">BAU18_002038</name>
</gene>
<proteinExistence type="predicted"/>
<comment type="caution">
    <text evidence="1">The sequence shown here is derived from an EMBL/GenBank/DDBJ whole genome shotgun (WGS) entry which is preliminary data.</text>
</comment>
<dbReference type="InterPro" id="IPR006542">
    <property type="entry name" value="DUF1093"/>
</dbReference>
<dbReference type="NCBIfam" id="TIGR01655">
    <property type="entry name" value="yxeA_fam"/>
    <property type="match status" value="1"/>
</dbReference>
<dbReference type="SUPFAM" id="SSF159121">
    <property type="entry name" value="BC4932-like"/>
    <property type="match status" value="1"/>
</dbReference>
<sequence length="112" mass="13005">MKKWFIGFIVLAVFCAGSYYTYQYFYGGNEFYTRITTTGEKSGTGDDTHYHYQQPAYDDQGDAITIELNEYRSQPLRQGAYLKLLVNPRKNVLSWDEVPVEEVPQKALDQLE</sequence>
<organism evidence="1 2">
    <name type="scientific">Enterococcus diestrammenae</name>
    <dbReference type="NCBI Taxonomy" id="1155073"/>
    <lineage>
        <taxon>Bacteria</taxon>
        <taxon>Bacillati</taxon>
        <taxon>Bacillota</taxon>
        <taxon>Bacilli</taxon>
        <taxon>Lactobacillales</taxon>
        <taxon>Enterococcaceae</taxon>
        <taxon>Enterococcus</taxon>
    </lineage>
</organism>
<dbReference type="EMBL" id="MAEI02000001">
    <property type="protein sequence ID" value="MEO1782444.1"/>
    <property type="molecule type" value="Genomic_DNA"/>
</dbReference>
<name>A0ABV0F322_9ENTE</name>
<dbReference type="PANTHER" id="PTHR36433">
    <property type="entry name" value="HYPOTHETICAL CYTOSOLIC PROTEIN"/>
    <property type="match status" value="1"/>
</dbReference>
<dbReference type="Pfam" id="PF06486">
    <property type="entry name" value="DUF1093"/>
    <property type="match status" value="1"/>
</dbReference>
<evidence type="ECO:0000313" key="2">
    <source>
        <dbReference type="Proteomes" id="UP001429357"/>
    </source>
</evidence>
<dbReference type="RefSeq" id="WP_161869147.1">
    <property type="nucleotide sequence ID" value="NZ_JAQFAM010000018.1"/>
</dbReference>
<evidence type="ECO:0008006" key="3">
    <source>
        <dbReference type="Google" id="ProtNLM"/>
    </source>
</evidence>
<dbReference type="InterPro" id="IPR036166">
    <property type="entry name" value="YxeA-like_sf"/>
</dbReference>
<evidence type="ECO:0000313" key="1">
    <source>
        <dbReference type="EMBL" id="MEO1782444.1"/>
    </source>
</evidence>
<protein>
    <recommendedName>
        <fullName evidence="3">YxeA family protein</fullName>
    </recommendedName>
</protein>
<keyword evidence="2" id="KW-1185">Reference proteome</keyword>
<dbReference type="PANTHER" id="PTHR36433:SF2">
    <property type="entry name" value="YXEA FAMILY PROTEIN"/>
    <property type="match status" value="1"/>
</dbReference>
<reference evidence="1 2" key="2">
    <citation type="submission" date="2024-02" db="EMBL/GenBank/DDBJ databases">
        <title>The Genome Sequence of Enterococcus diestrammenae JM9A.</title>
        <authorList>
            <person name="Earl A."/>
            <person name="Manson A."/>
            <person name="Gilmore M."/>
            <person name="Sanders J."/>
            <person name="Shea T."/>
            <person name="Howe W."/>
            <person name="Livny J."/>
            <person name="Cuomo C."/>
            <person name="Neafsey D."/>
            <person name="Birren B."/>
        </authorList>
    </citation>
    <scope>NUCLEOTIDE SEQUENCE [LARGE SCALE GENOMIC DNA]</scope>
    <source>
        <strain evidence="1 2">JM9A</strain>
    </source>
</reference>
<reference evidence="2" key="1">
    <citation type="submission" date="2016-06" db="EMBL/GenBank/DDBJ databases">
        <title>Four novel species of enterococci isolated from chicken manure.</title>
        <authorList>
            <person name="Van Tyne D."/>
        </authorList>
    </citation>
    <scope>NUCLEOTIDE SEQUENCE [LARGE SCALE GENOMIC DNA]</scope>
    <source>
        <strain evidence="2">JM9A</strain>
    </source>
</reference>